<keyword evidence="6" id="KW-1185">Reference proteome</keyword>
<evidence type="ECO:0000313" key="6">
    <source>
        <dbReference type="Proteomes" id="UP000316095"/>
    </source>
</evidence>
<dbReference type="Proteomes" id="UP000316095">
    <property type="component" value="Unassembled WGS sequence"/>
</dbReference>
<dbReference type="GO" id="GO:0008170">
    <property type="term" value="F:N-methyltransferase activity"/>
    <property type="evidence" value="ECO:0007669"/>
    <property type="project" value="InterPro"/>
</dbReference>
<dbReference type="EC" id="2.1.1.72" evidence="5"/>
<name>A0A5C5XKX4_9PLAN</name>
<gene>
    <name evidence="5" type="primary">yhdJ_1</name>
    <name evidence="5" type="ORF">Pan54_35410</name>
</gene>
<evidence type="ECO:0000256" key="1">
    <source>
        <dbReference type="ARBA" id="ARBA00006594"/>
    </source>
</evidence>
<reference evidence="5 6" key="1">
    <citation type="submission" date="2019-02" db="EMBL/GenBank/DDBJ databases">
        <title>Deep-cultivation of Planctomycetes and their phenomic and genomic characterization uncovers novel biology.</title>
        <authorList>
            <person name="Wiegand S."/>
            <person name="Jogler M."/>
            <person name="Boedeker C."/>
            <person name="Pinto D."/>
            <person name="Vollmers J."/>
            <person name="Rivas-Marin E."/>
            <person name="Kohn T."/>
            <person name="Peeters S.H."/>
            <person name="Heuer A."/>
            <person name="Rast P."/>
            <person name="Oberbeckmann S."/>
            <person name="Bunk B."/>
            <person name="Jeske O."/>
            <person name="Meyerdierks A."/>
            <person name="Storesund J.E."/>
            <person name="Kallscheuer N."/>
            <person name="Luecker S."/>
            <person name="Lage O.M."/>
            <person name="Pohl T."/>
            <person name="Merkel B.J."/>
            <person name="Hornburger P."/>
            <person name="Mueller R.-W."/>
            <person name="Bruemmer F."/>
            <person name="Labrenz M."/>
            <person name="Spormann A.M."/>
            <person name="Op Den Camp H."/>
            <person name="Overmann J."/>
            <person name="Amann R."/>
            <person name="Jetten M.S.M."/>
            <person name="Mascher T."/>
            <person name="Medema M.H."/>
            <person name="Devos D.P."/>
            <person name="Kaster A.-K."/>
            <person name="Ovreas L."/>
            <person name="Rohde M."/>
            <person name="Galperin M.Y."/>
            <person name="Jogler C."/>
        </authorList>
    </citation>
    <scope>NUCLEOTIDE SEQUENCE [LARGE SCALE GENOMIC DNA]</scope>
    <source>
        <strain evidence="5 6">Pan54</strain>
    </source>
</reference>
<dbReference type="InterPro" id="IPR001091">
    <property type="entry name" value="RM_Methyltransferase"/>
</dbReference>
<dbReference type="InterPro" id="IPR002052">
    <property type="entry name" value="DNA_methylase_N6_adenine_CS"/>
</dbReference>
<proteinExistence type="inferred from homology"/>
<dbReference type="InterPro" id="IPR029063">
    <property type="entry name" value="SAM-dependent_MTases_sf"/>
</dbReference>
<evidence type="ECO:0000259" key="4">
    <source>
        <dbReference type="Pfam" id="PF01555"/>
    </source>
</evidence>
<dbReference type="InterPro" id="IPR002941">
    <property type="entry name" value="DNA_methylase_N4/N6"/>
</dbReference>
<dbReference type="Gene3D" id="3.40.50.150">
    <property type="entry name" value="Vaccinia Virus protein VP39"/>
    <property type="match status" value="1"/>
</dbReference>
<dbReference type="GO" id="GO:0032259">
    <property type="term" value="P:methylation"/>
    <property type="evidence" value="ECO:0007669"/>
    <property type="project" value="UniProtKB-KW"/>
</dbReference>
<evidence type="ECO:0000256" key="2">
    <source>
        <dbReference type="ARBA" id="ARBA00022603"/>
    </source>
</evidence>
<dbReference type="GO" id="GO:0009007">
    <property type="term" value="F:site-specific DNA-methyltransferase (adenine-specific) activity"/>
    <property type="evidence" value="ECO:0007669"/>
    <property type="project" value="UniProtKB-EC"/>
</dbReference>
<dbReference type="AlphaFoldDB" id="A0A5C5XKX4"/>
<dbReference type="PANTHER" id="PTHR13370:SF3">
    <property type="entry name" value="TRNA (GUANINE(10)-N2)-METHYLTRANSFERASE HOMOLOG"/>
    <property type="match status" value="1"/>
</dbReference>
<dbReference type="RefSeq" id="WP_146504613.1">
    <property type="nucleotide sequence ID" value="NZ_SJPG01000001.1"/>
</dbReference>
<dbReference type="EMBL" id="SJPG01000001">
    <property type="protein sequence ID" value="TWT62795.1"/>
    <property type="molecule type" value="Genomic_DNA"/>
</dbReference>
<sequence length="587" mass="66773">MLDTEFKLYNRISHEDCVAGLNGLEPNSVDLVFADPPFNIGYEYDEYDDRLERDQYLEWSTNWMQAVYNALKKDGTFWLAIGDEYAAELKLAAQEIGFHPRSWVIWYYTFGVNCKNKYSRSHAHLFYLVKDPKQFTFLGEDLENRIPSARQLVYNDKRANPKGRLPDDTWIISPSDAVGDLHADDQQTWTLRPQDLESRFQSDEDTWYFPRVAGTFKERAGFHGCQMPEQLLGRIIRNCSRENELVVDPFAGSGTTLAVAKKLGRKYLGFELSEDYVKASRERLKKISVGDQLDGSAEPTMSAPGTWAKKSARAQNRTNIHQEEAAAETPLRLTLAGLKEAFLAAHQGYSVDRLLLDPDLNAAFHESCRQAGLFGDPQTWNLLLLRLRRDGELQEVPCPRRTDMSWPEIDTILSGCEISLQTLLVETQTNHLTEIMSDPELLQRFNDRARLLSPGATTFKYRWAAVMLSRQTGIAHKRASILAAAYDDSIERRLSAPEKLDDSLISKLPECSGLFLIAADEPLYCGETLNLKLRVESLDRKALAVLVGVAENNLSIRVMPQTPELFGELAWQNYLASRFQTKWNLNN</sequence>
<dbReference type="PANTHER" id="PTHR13370">
    <property type="entry name" value="RNA METHYLASE-RELATED"/>
    <property type="match status" value="1"/>
</dbReference>
<comment type="similarity">
    <text evidence="1">Belongs to the N(4)/N(6)-methyltransferase family.</text>
</comment>
<keyword evidence="3 5" id="KW-0808">Transferase</keyword>
<organism evidence="5 6">
    <name type="scientific">Rubinisphaera italica</name>
    <dbReference type="NCBI Taxonomy" id="2527969"/>
    <lineage>
        <taxon>Bacteria</taxon>
        <taxon>Pseudomonadati</taxon>
        <taxon>Planctomycetota</taxon>
        <taxon>Planctomycetia</taxon>
        <taxon>Planctomycetales</taxon>
        <taxon>Planctomycetaceae</taxon>
        <taxon>Rubinisphaera</taxon>
    </lineage>
</organism>
<accession>A0A5C5XKX4</accession>
<dbReference type="OrthoDB" id="9773571at2"/>
<evidence type="ECO:0000256" key="3">
    <source>
        <dbReference type="ARBA" id="ARBA00022679"/>
    </source>
</evidence>
<dbReference type="GO" id="GO:0005737">
    <property type="term" value="C:cytoplasm"/>
    <property type="evidence" value="ECO:0007669"/>
    <property type="project" value="TreeGrafter"/>
</dbReference>
<feature type="domain" description="DNA methylase N-4/N-6" evidence="4">
    <location>
        <begin position="29"/>
        <end position="281"/>
    </location>
</feature>
<dbReference type="Pfam" id="PF01555">
    <property type="entry name" value="N6_N4_Mtase"/>
    <property type="match status" value="1"/>
</dbReference>
<dbReference type="PRINTS" id="PR00508">
    <property type="entry name" value="S21N4MTFRASE"/>
</dbReference>
<dbReference type="PROSITE" id="PS00092">
    <property type="entry name" value="N6_MTASE"/>
    <property type="match status" value="1"/>
</dbReference>
<keyword evidence="2 5" id="KW-0489">Methyltransferase</keyword>
<dbReference type="GO" id="GO:0003677">
    <property type="term" value="F:DNA binding"/>
    <property type="evidence" value="ECO:0007669"/>
    <property type="project" value="InterPro"/>
</dbReference>
<comment type="caution">
    <text evidence="5">The sequence shown here is derived from an EMBL/GenBank/DDBJ whole genome shotgun (WGS) entry which is preliminary data.</text>
</comment>
<dbReference type="SUPFAM" id="SSF53335">
    <property type="entry name" value="S-adenosyl-L-methionine-dependent methyltransferases"/>
    <property type="match status" value="1"/>
</dbReference>
<evidence type="ECO:0000313" key="5">
    <source>
        <dbReference type="EMBL" id="TWT62795.1"/>
    </source>
</evidence>
<protein>
    <submittedName>
        <fullName evidence="5">DNA adenine methyltransferase YhdJ</fullName>
        <ecNumber evidence="5">2.1.1.72</ecNumber>
    </submittedName>
</protein>